<proteinExistence type="inferred from homology"/>
<gene>
    <name evidence="5" type="ORF">UBRO2_01060</name>
    <name evidence="4" type="ORF">UBRO_17008</name>
</gene>
<keyword evidence="7" id="KW-1185">Reference proteome</keyword>
<dbReference type="OrthoDB" id="10248398at2759"/>
<evidence type="ECO:0000313" key="4">
    <source>
        <dbReference type="EMBL" id="SAM72791.1"/>
    </source>
</evidence>
<accession>A0A1K0FY79</accession>
<feature type="domain" description="Hikeshi-like N-terminal" evidence="2">
    <location>
        <begin position="5"/>
        <end position="129"/>
    </location>
</feature>
<reference evidence="4" key="1">
    <citation type="submission" date="2016-04" db="EMBL/GenBank/DDBJ databases">
        <authorList>
            <person name="Evans L.H."/>
            <person name="Alamgir A."/>
            <person name="Owens N."/>
            <person name="Weber N.D."/>
            <person name="Virtaneva K."/>
            <person name="Barbian K."/>
            <person name="Babar A."/>
            <person name="Rosenke K."/>
        </authorList>
    </citation>
    <scope>NUCLEOTIDE SEQUENCE</scope>
    <source>
        <strain evidence="4">UB2112</strain>
    </source>
</reference>
<dbReference type="Pfam" id="PF21057">
    <property type="entry name" value="Hikeshi-like_C"/>
    <property type="match status" value="1"/>
</dbReference>
<dbReference type="InterPro" id="IPR031318">
    <property type="entry name" value="OPI10"/>
</dbReference>
<dbReference type="EMBL" id="LT558118">
    <property type="protein sequence ID" value="SAM72791.1"/>
    <property type="molecule type" value="Genomic_DNA"/>
</dbReference>
<dbReference type="GO" id="GO:0061608">
    <property type="term" value="F:nuclear import signal receptor activity"/>
    <property type="evidence" value="ECO:0007669"/>
    <property type="project" value="TreeGrafter"/>
</dbReference>
<evidence type="ECO:0000313" key="6">
    <source>
        <dbReference type="Proteomes" id="UP000179920"/>
    </source>
</evidence>
<dbReference type="AlphaFoldDB" id="A0A1K0FY79"/>
<protein>
    <submittedName>
        <fullName evidence="4">Uncharacterized protein</fullName>
    </submittedName>
</protein>
<evidence type="ECO:0000259" key="2">
    <source>
        <dbReference type="Pfam" id="PF05603"/>
    </source>
</evidence>
<dbReference type="PANTHER" id="PTHR12925">
    <property type="entry name" value="HIKESHI FAMILY MEMBER"/>
    <property type="match status" value="1"/>
</dbReference>
<evidence type="ECO:0000313" key="5">
    <source>
        <dbReference type="EMBL" id="SYW75905.1"/>
    </source>
</evidence>
<dbReference type="GO" id="GO:0005829">
    <property type="term" value="C:cytosol"/>
    <property type="evidence" value="ECO:0007669"/>
    <property type="project" value="TreeGrafter"/>
</dbReference>
<name>A0A1K0FY79_9BASI</name>
<reference evidence="5" key="3">
    <citation type="submission" date="2018-08" db="EMBL/GenBank/DDBJ databases">
        <authorList>
            <person name="Guldener U."/>
        </authorList>
    </citation>
    <scope>NUCLEOTIDE SEQUENCE</scope>
    <source>
        <strain evidence="5">UB2</strain>
    </source>
</reference>
<dbReference type="Proteomes" id="UP000179920">
    <property type="component" value="Chromosome II"/>
</dbReference>
<evidence type="ECO:0000313" key="7">
    <source>
        <dbReference type="Proteomes" id="UP000658997"/>
    </source>
</evidence>
<dbReference type="PANTHER" id="PTHR12925:SF0">
    <property type="entry name" value="PROTEIN HIKESHI"/>
    <property type="match status" value="1"/>
</dbReference>
<feature type="domain" description="Hikeshi-like C-terminal" evidence="3">
    <location>
        <begin position="147"/>
        <end position="198"/>
    </location>
</feature>
<dbReference type="Pfam" id="PF05603">
    <property type="entry name" value="Hikeshi-like_N"/>
    <property type="match status" value="1"/>
</dbReference>
<evidence type="ECO:0000259" key="3">
    <source>
        <dbReference type="Pfam" id="PF21057"/>
    </source>
</evidence>
<dbReference type="InterPro" id="IPR048364">
    <property type="entry name" value="Hikeshi-like_C"/>
</dbReference>
<comment type="similarity">
    <text evidence="1">Belongs to the OPI10 family.</text>
</comment>
<dbReference type="EMBL" id="ULHB01000012">
    <property type="protein sequence ID" value="SYW75905.1"/>
    <property type="molecule type" value="Genomic_DNA"/>
</dbReference>
<dbReference type="GO" id="GO:0005634">
    <property type="term" value="C:nucleus"/>
    <property type="evidence" value="ECO:0007669"/>
    <property type="project" value="TreeGrafter"/>
</dbReference>
<reference evidence="6" key="2">
    <citation type="submission" date="2016-04" db="EMBL/GenBank/DDBJ databases">
        <authorList>
            <person name="Guldener U."/>
            <person name="Guldener U."/>
        </authorList>
    </citation>
    <scope>NUCLEOTIDE SEQUENCE [LARGE SCALE GENOMIC DNA]</scope>
    <source>
        <strain evidence="6">UB2112</strain>
    </source>
</reference>
<organism evidence="4 6">
    <name type="scientific">Ustilago bromivora</name>
    <dbReference type="NCBI Taxonomy" id="307758"/>
    <lineage>
        <taxon>Eukaryota</taxon>
        <taxon>Fungi</taxon>
        <taxon>Dikarya</taxon>
        <taxon>Basidiomycota</taxon>
        <taxon>Ustilaginomycotina</taxon>
        <taxon>Ustilaginomycetes</taxon>
        <taxon>Ustilaginales</taxon>
        <taxon>Ustilaginaceae</taxon>
        <taxon>Ustilago</taxon>
    </lineage>
</organism>
<sequence>MFSLVLPGRLPLSTPQQVDETHCIFPLEDASSIQHVVVFMTGVQPFPPGYSATVHLLWPSTTPSDPSVSASPSGDWKLLGCLRNTKPSAIFKVRPPTTPTPAGGAGLTATLGISIEPDQLVDEQMAKLQTPLSTSTGGVAAMSEATAVDFARKIAKNLFSYLSSYAPDSERQTMSLLQKWLQNLERKLLSQGPSFLDKPTD</sequence>
<evidence type="ECO:0000256" key="1">
    <source>
        <dbReference type="ARBA" id="ARBA00006623"/>
    </source>
</evidence>
<dbReference type="InterPro" id="IPR008493">
    <property type="entry name" value="Hikeshi-like_N"/>
</dbReference>
<dbReference type="GO" id="GO:0006606">
    <property type="term" value="P:protein import into nucleus"/>
    <property type="evidence" value="ECO:0007669"/>
    <property type="project" value="TreeGrafter"/>
</dbReference>
<dbReference type="Proteomes" id="UP000658997">
    <property type="component" value="Unassembled WGS sequence"/>
</dbReference>